<name>A0A811MSY8_9POAL</name>
<dbReference type="Proteomes" id="UP000604825">
    <property type="component" value="Unassembled WGS sequence"/>
</dbReference>
<organism evidence="2 3">
    <name type="scientific">Miscanthus lutarioriparius</name>
    <dbReference type="NCBI Taxonomy" id="422564"/>
    <lineage>
        <taxon>Eukaryota</taxon>
        <taxon>Viridiplantae</taxon>
        <taxon>Streptophyta</taxon>
        <taxon>Embryophyta</taxon>
        <taxon>Tracheophyta</taxon>
        <taxon>Spermatophyta</taxon>
        <taxon>Magnoliopsida</taxon>
        <taxon>Liliopsida</taxon>
        <taxon>Poales</taxon>
        <taxon>Poaceae</taxon>
        <taxon>PACMAD clade</taxon>
        <taxon>Panicoideae</taxon>
        <taxon>Andropogonodae</taxon>
        <taxon>Andropogoneae</taxon>
        <taxon>Saccharinae</taxon>
        <taxon>Miscanthus</taxon>
    </lineage>
</organism>
<feature type="region of interest" description="Disordered" evidence="1">
    <location>
        <begin position="162"/>
        <end position="369"/>
    </location>
</feature>
<proteinExistence type="predicted"/>
<feature type="region of interest" description="Disordered" evidence="1">
    <location>
        <begin position="537"/>
        <end position="578"/>
    </location>
</feature>
<evidence type="ECO:0000313" key="2">
    <source>
        <dbReference type="EMBL" id="CAD6214499.1"/>
    </source>
</evidence>
<dbReference type="AlphaFoldDB" id="A0A811MSY8"/>
<dbReference type="PANTHER" id="PTHR10688">
    <property type="entry name" value="PWWP DOMAIN-CONTAINING PROTEIN"/>
    <property type="match status" value="1"/>
</dbReference>
<feature type="compositionally biased region" description="Low complexity" evidence="1">
    <location>
        <begin position="333"/>
        <end position="344"/>
    </location>
</feature>
<dbReference type="InterPro" id="IPR052657">
    <property type="entry name" value="PDP_family_Arabidopsis"/>
</dbReference>
<feature type="region of interest" description="Disordered" evidence="1">
    <location>
        <begin position="443"/>
        <end position="513"/>
    </location>
</feature>
<comment type="caution">
    <text evidence="2">The sequence shown here is derived from an EMBL/GenBank/DDBJ whole genome shotgun (WGS) entry which is preliminary data.</text>
</comment>
<feature type="compositionally biased region" description="Low complexity" evidence="1">
    <location>
        <begin position="486"/>
        <end position="501"/>
    </location>
</feature>
<feature type="compositionally biased region" description="Basic and acidic residues" evidence="1">
    <location>
        <begin position="297"/>
        <end position="332"/>
    </location>
</feature>
<gene>
    <name evidence="2" type="ORF">NCGR_LOCUS9911</name>
</gene>
<feature type="compositionally biased region" description="Low complexity" evidence="1">
    <location>
        <begin position="563"/>
        <end position="578"/>
    </location>
</feature>
<feature type="region of interest" description="Disordered" evidence="1">
    <location>
        <begin position="105"/>
        <end position="143"/>
    </location>
</feature>
<sequence length="657" mass="69600">MPLSRVAADDGSGAGVGAGRPRLFAVPRLLVGLGAPKYGAAPPDCDPAPALAMLRCRARQFVLLVVLRCRAGVLAVLGSSSFQRTSGVEFSTPLVGRARGRLLRQPQLLDAPPPAPVPMSDDGPPGFPTSGDPPTPPMPGSSIADEDFMILQRRAPLVEVPPPAVHQAQPTEGPTAVATKPKKSRKREREEGADADVDASPDAVDTVGEPKKRKKKKKLSDLDGAGKATAVVQDPNGLDLTQKSYENDPPEESKKMSLDKPTAAAAADGQSPKKKKPAALRPGAGNNDPTKAGVKRGPSDRQGELAVKKKAKLEKIKTLSSEKKAAGLEQKDTAAAQQQAARAAGGKDGKAEMGGGAAAKKKEPAPAPRVRTPSLMALMMKFPLKSTLPSVASLKARFARFGPLDVDGIRVYWKSHMCRVIHRFKADAEAALRYAKANAMFGQDGGKLEPPARPASVGGNGADSGVKAAKSVGFASSQPLQPPMRPALQQQQAPRAAVTQQLPPPPPLSLQQHLPYHQPRVADGHPLVSPQGQLLAYPQPRVHGEGPCALPGQPLSPLPYQPRPTGFPGGQQQQVGYPPRSGDSPLLLAGQQQFPPRPSNANAAEEVPAWKRGEKEFKEEVWRLMTGKWKILPLTPGHRGQRVVLSLRYRHGSGTHD</sequence>
<protein>
    <submittedName>
        <fullName evidence="2">Uncharacterized protein</fullName>
    </submittedName>
</protein>
<accession>A0A811MSY8</accession>
<keyword evidence="3" id="KW-1185">Reference proteome</keyword>
<reference evidence="2" key="1">
    <citation type="submission" date="2020-10" db="EMBL/GenBank/DDBJ databases">
        <authorList>
            <person name="Han B."/>
            <person name="Lu T."/>
            <person name="Zhao Q."/>
            <person name="Huang X."/>
            <person name="Zhao Y."/>
        </authorList>
    </citation>
    <scope>NUCLEOTIDE SEQUENCE</scope>
</reference>
<evidence type="ECO:0000313" key="3">
    <source>
        <dbReference type="Proteomes" id="UP000604825"/>
    </source>
</evidence>
<dbReference type="EMBL" id="CAJGYO010000002">
    <property type="protein sequence ID" value="CAD6214499.1"/>
    <property type="molecule type" value="Genomic_DNA"/>
</dbReference>
<feature type="compositionally biased region" description="Pro residues" evidence="1">
    <location>
        <begin position="125"/>
        <end position="139"/>
    </location>
</feature>
<dbReference type="PANTHER" id="PTHR10688:SF5">
    <property type="entry name" value="PWWP DOMAIN-CONTAINING PROTEIN 1-RELATED"/>
    <property type="match status" value="1"/>
</dbReference>
<dbReference type="OrthoDB" id="62853at2759"/>
<evidence type="ECO:0000256" key="1">
    <source>
        <dbReference type="SAM" id="MobiDB-lite"/>
    </source>
</evidence>